<dbReference type="EMBL" id="MCFC01000098">
    <property type="protein sequence ID" value="ORY22119.1"/>
    <property type="molecule type" value="Genomic_DNA"/>
</dbReference>
<feature type="region of interest" description="Disordered" evidence="1">
    <location>
        <begin position="270"/>
        <end position="313"/>
    </location>
</feature>
<proteinExistence type="predicted"/>
<accession>A0A1Y2AHQ3</accession>
<feature type="compositionally biased region" description="Polar residues" evidence="1">
    <location>
        <begin position="18"/>
        <end position="29"/>
    </location>
</feature>
<comment type="caution">
    <text evidence="2">The sequence shown here is derived from an EMBL/GenBank/DDBJ whole genome shotgun (WGS) entry which is preliminary data.</text>
</comment>
<dbReference type="Proteomes" id="UP000193986">
    <property type="component" value="Unassembled WGS sequence"/>
</dbReference>
<feature type="region of interest" description="Disordered" evidence="1">
    <location>
        <begin position="377"/>
        <end position="419"/>
    </location>
</feature>
<feature type="region of interest" description="Disordered" evidence="1">
    <location>
        <begin position="191"/>
        <end position="216"/>
    </location>
</feature>
<dbReference type="STRING" id="71784.A0A1Y2AHQ3"/>
<organism evidence="2 3">
    <name type="scientific">Naematelia encephala</name>
    <dbReference type="NCBI Taxonomy" id="71784"/>
    <lineage>
        <taxon>Eukaryota</taxon>
        <taxon>Fungi</taxon>
        <taxon>Dikarya</taxon>
        <taxon>Basidiomycota</taxon>
        <taxon>Agaricomycotina</taxon>
        <taxon>Tremellomycetes</taxon>
        <taxon>Tremellales</taxon>
        <taxon>Naemateliaceae</taxon>
        <taxon>Naematelia</taxon>
    </lineage>
</organism>
<evidence type="ECO:0000256" key="1">
    <source>
        <dbReference type="SAM" id="MobiDB-lite"/>
    </source>
</evidence>
<feature type="compositionally biased region" description="Basic and acidic residues" evidence="1">
    <location>
        <begin position="383"/>
        <end position="392"/>
    </location>
</feature>
<dbReference type="InParanoid" id="A0A1Y2AHQ3"/>
<reference evidence="2 3" key="1">
    <citation type="submission" date="2016-07" db="EMBL/GenBank/DDBJ databases">
        <title>Pervasive Adenine N6-methylation of Active Genes in Fungi.</title>
        <authorList>
            <consortium name="DOE Joint Genome Institute"/>
            <person name="Mondo S.J."/>
            <person name="Dannebaum R.O."/>
            <person name="Kuo R.C."/>
            <person name="Labutti K."/>
            <person name="Haridas S."/>
            <person name="Kuo A."/>
            <person name="Salamov A."/>
            <person name="Ahrendt S.R."/>
            <person name="Lipzen A."/>
            <person name="Sullivan W."/>
            <person name="Andreopoulos W.B."/>
            <person name="Clum A."/>
            <person name="Lindquist E."/>
            <person name="Daum C."/>
            <person name="Ramamoorthy G.K."/>
            <person name="Gryganskyi A."/>
            <person name="Culley D."/>
            <person name="Magnuson J.K."/>
            <person name="James T.Y."/>
            <person name="O'Malley M.A."/>
            <person name="Stajich J.E."/>
            <person name="Spatafora J.W."/>
            <person name="Visel A."/>
            <person name="Grigoriev I.V."/>
        </authorList>
    </citation>
    <scope>NUCLEOTIDE SEQUENCE [LARGE SCALE GENOMIC DNA]</scope>
    <source>
        <strain evidence="2 3">68-887.2</strain>
    </source>
</reference>
<sequence length="442" mass="46813">MSKPNPRLSKGLVRTLAQAPSSASSTHSALQLAPVVSQHSYSTSSSSSSSSTTSSVSNGKYTSLSSSFSTAASNRLSAALSSLSLSPSSSVSLLPTWDSAPFASLGLPDGYITRTGDGVVLPYRSTSRSKRLLSRRTGSSPREYTTATAPVRHQANFDSFGHPTSTSAQTLFFDKSSFPLFGSNSGTLHDLSQPSDLISSPTPPPEKPARHYLLSPYTSNDSPTSFSIALNPYLAYPQVDPSPIPPPPTSTDATSLNLYSSNLVFHLGASGLAKDRPPSPRNPPSARTPAPPPRARSFPLPKVTPPTTLRSTGVGEDAYFTRMDGMCIADGVGGWARSGRGDADAGRWSRLLTHFCEVEVGSWWAGDPAYLVNGGADATSDAPKSDKADDRGPSGWARKVWQRGAKESDEGRKRRPLDPVEIMQRGFEKCLSCVTAEVSSPG</sequence>
<feature type="compositionally biased region" description="Basic and acidic residues" evidence="1">
    <location>
        <begin position="404"/>
        <end position="418"/>
    </location>
</feature>
<dbReference type="AlphaFoldDB" id="A0A1Y2AHQ3"/>
<feature type="compositionally biased region" description="Low complexity" evidence="1">
    <location>
        <begin position="35"/>
        <end position="65"/>
    </location>
</feature>
<evidence type="ECO:0000313" key="2">
    <source>
        <dbReference type="EMBL" id="ORY22119.1"/>
    </source>
</evidence>
<keyword evidence="3" id="KW-1185">Reference proteome</keyword>
<feature type="compositionally biased region" description="Polar residues" evidence="1">
    <location>
        <begin position="191"/>
        <end position="200"/>
    </location>
</feature>
<feature type="region of interest" description="Disordered" evidence="1">
    <location>
        <begin position="1"/>
        <end position="65"/>
    </location>
</feature>
<protein>
    <submittedName>
        <fullName evidence="2">Uncharacterized protein</fullName>
    </submittedName>
</protein>
<name>A0A1Y2AHQ3_9TREE</name>
<gene>
    <name evidence="2" type="ORF">BCR39DRAFT_552141</name>
</gene>
<evidence type="ECO:0000313" key="3">
    <source>
        <dbReference type="Proteomes" id="UP000193986"/>
    </source>
</evidence>